<dbReference type="Gene3D" id="3.40.50.300">
    <property type="entry name" value="P-loop containing nucleotide triphosphate hydrolases"/>
    <property type="match status" value="1"/>
</dbReference>
<dbReference type="InterPro" id="IPR010603">
    <property type="entry name" value="Znf_CppX_C4"/>
</dbReference>
<evidence type="ECO:0000256" key="2">
    <source>
        <dbReference type="ARBA" id="ARBA00022741"/>
    </source>
</evidence>
<sequence length="436" mass="48079">MSDHSQGQKRCSFCGKTQSEVGKLIAGEDAYICNECVDVCLDLVQTSQQVDSGDWATRPLPKPHEIRAALDQYVIGQDTAKKTLSVAVYNHYKRLKVSQHGHKPEDGVEIAKSNILLIGPTGSGKTLLAQTLARLLDVPFAMADATTLTEAGYVGEDVENIVQKLLQKADYDVDKAQKGIIYIDEIDKITRKSENPSITRDVSGEGVQQALLKMIEGTVASIPPQGGRKHPQQEFIQIDTSNILFICGGAFSGLEKVVQQRQEKGGIGFTADVKNKDDTKKLSELFSQVEAADLVKFGLIPEFIGRLPVIATLEELDEEALMQILTEPKNALTRQYQYLFEMENVDLIFEDSALRAVAKKALERNTGARGLRSILENVLLETMYDLPSRSDVGTVIINEAVINDHAKPTYKPERQPKKAEPVKDKVDLKVLNSKSA</sequence>
<dbReference type="GO" id="GO:0009376">
    <property type="term" value="C:HslUV protease complex"/>
    <property type="evidence" value="ECO:0007669"/>
    <property type="project" value="TreeGrafter"/>
</dbReference>
<evidence type="ECO:0000313" key="10">
    <source>
        <dbReference type="Proteomes" id="UP000245974"/>
    </source>
</evidence>
<dbReference type="Gene3D" id="6.20.220.10">
    <property type="entry name" value="ClpX chaperone, C4-type zinc finger domain"/>
    <property type="match status" value="1"/>
</dbReference>
<dbReference type="CDD" id="cd19497">
    <property type="entry name" value="RecA-like_ClpX"/>
    <property type="match status" value="1"/>
</dbReference>
<dbReference type="InterPro" id="IPR003593">
    <property type="entry name" value="AAA+_ATPase"/>
</dbReference>
<accession>A0A2U3N1P8</accession>
<dbReference type="InterPro" id="IPR027417">
    <property type="entry name" value="P-loop_NTPase"/>
</dbReference>
<evidence type="ECO:0000256" key="3">
    <source>
        <dbReference type="ARBA" id="ARBA00022833"/>
    </source>
</evidence>
<evidence type="ECO:0000256" key="1">
    <source>
        <dbReference type="ARBA" id="ARBA00022723"/>
    </source>
</evidence>
<dbReference type="FunCoup" id="A0A2U3N1P8">
    <property type="interactions" value="465"/>
</dbReference>
<dbReference type="PROSITE" id="PS51902">
    <property type="entry name" value="CLPX_ZB"/>
    <property type="match status" value="1"/>
</dbReference>
<dbReference type="GO" id="GO:0051603">
    <property type="term" value="P:proteolysis involved in protein catabolic process"/>
    <property type="evidence" value="ECO:0007669"/>
    <property type="project" value="TreeGrafter"/>
</dbReference>
<dbReference type="Gene3D" id="1.10.8.60">
    <property type="match status" value="1"/>
</dbReference>
<feature type="binding site" evidence="6 7">
    <location>
        <position position="33"/>
    </location>
    <ligand>
        <name>Zn(2+)</name>
        <dbReference type="ChEBI" id="CHEBI:29105"/>
    </ligand>
</feature>
<dbReference type="EMBL" id="OOGT01000148">
    <property type="protein sequence ID" value="SPL71564.1"/>
    <property type="molecule type" value="Genomic_DNA"/>
</dbReference>
<keyword evidence="3 6" id="KW-0862">Zinc</keyword>
<dbReference type="AlphaFoldDB" id="A0A2U3N1P8"/>
<comment type="similarity">
    <text evidence="6 7">Belongs to the ClpX chaperone family.</text>
</comment>
<dbReference type="SMART" id="SM00994">
    <property type="entry name" value="zf-C4_ClpX"/>
    <property type="match status" value="1"/>
</dbReference>
<feature type="binding site" evidence="6">
    <location>
        <begin position="120"/>
        <end position="127"/>
    </location>
    <ligand>
        <name>ATP</name>
        <dbReference type="ChEBI" id="CHEBI:30616"/>
    </ligand>
</feature>
<dbReference type="Pfam" id="PF06689">
    <property type="entry name" value="zf-C4_ClpX"/>
    <property type="match status" value="1"/>
</dbReference>
<feature type="binding site" evidence="6 7">
    <location>
        <position position="11"/>
    </location>
    <ligand>
        <name>Zn(2+)</name>
        <dbReference type="ChEBI" id="CHEBI:29105"/>
    </ligand>
</feature>
<dbReference type="Proteomes" id="UP000245974">
    <property type="component" value="Unassembled WGS sequence"/>
</dbReference>
<dbReference type="FunFam" id="3.40.50.300:FF:000005">
    <property type="entry name" value="ATP-dependent Clp protease ATP-binding subunit ClpX"/>
    <property type="match status" value="1"/>
</dbReference>
<dbReference type="Pfam" id="PF07724">
    <property type="entry name" value="AAA_2"/>
    <property type="match status" value="1"/>
</dbReference>
<evidence type="ECO:0000256" key="5">
    <source>
        <dbReference type="ARBA" id="ARBA00023186"/>
    </source>
</evidence>
<dbReference type="PANTHER" id="PTHR48102">
    <property type="entry name" value="ATP-DEPENDENT CLP PROTEASE ATP-BINDING SUBUNIT CLPX-LIKE, MITOCHONDRIAL-RELATED"/>
    <property type="match status" value="1"/>
</dbReference>
<dbReference type="InterPro" id="IPR046425">
    <property type="entry name" value="ClpX_bact"/>
</dbReference>
<evidence type="ECO:0000256" key="4">
    <source>
        <dbReference type="ARBA" id="ARBA00022840"/>
    </source>
</evidence>
<dbReference type="RefSeq" id="WP_121974984.1">
    <property type="nucleotide sequence ID" value="NZ_OOGT01000148.1"/>
</dbReference>
<dbReference type="GO" id="GO:0051082">
    <property type="term" value="F:unfolded protein binding"/>
    <property type="evidence" value="ECO:0007669"/>
    <property type="project" value="UniProtKB-UniRule"/>
</dbReference>
<dbReference type="NCBIfam" id="TIGR00382">
    <property type="entry name" value="clpX"/>
    <property type="match status" value="1"/>
</dbReference>
<dbReference type="GO" id="GO:0005524">
    <property type="term" value="F:ATP binding"/>
    <property type="evidence" value="ECO:0007669"/>
    <property type="project" value="UniProtKB-UniRule"/>
</dbReference>
<dbReference type="InterPro" id="IPR019489">
    <property type="entry name" value="Clp_ATPase_C"/>
</dbReference>
<dbReference type="InterPro" id="IPR004487">
    <property type="entry name" value="Clp_protease_ATP-bd_su_ClpX"/>
</dbReference>
<evidence type="ECO:0000256" key="7">
    <source>
        <dbReference type="PROSITE-ProRule" id="PRU01250"/>
    </source>
</evidence>
<dbReference type="InterPro" id="IPR038366">
    <property type="entry name" value="Znf_CppX_C4_sf"/>
</dbReference>
<dbReference type="NCBIfam" id="NF003745">
    <property type="entry name" value="PRK05342.1"/>
    <property type="match status" value="1"/>
</dbReference>
<dbReference type="InterPro" id="IPR059188">
    <property type="entry name" value="Znf_CLPX-like"/>
</dbReference>
<keyword evidence="1 6" id="KW-0479">Metal-binding</keyword>
<dbReference type="GO" id="GO:0016887">
    <property type="term" value="F:ATP hydrolysis activity"/>
    <property type="evidence" value="ECO:0007669"/>
    <property type="project" value="InterPro"/>
</dbReference>
<evidence type="ECO:0000256" key="6">
    <source>
        <dbReference type="HAMAP-Rule" id="MF_00175"/>
    </source>
</evidence>
<dbReference type="GO" id="GO:0008270">
    <property type="term" value="F:zinc ion binding"/>
    <property type="evidence" value="ECO:0007669"/>
    <property type="project" value="UniProtKB-UniRule"/>
</dbReference>
<feature type="domain" description="ClpX-type ZB" evidence="8">
    <location>
        <begin position="1"/>
        <end position="52"/>
    </location>
</feature>
<dbReference type="SUPFAM" id="SSF57716">
    <property type="entry name" value="Glucocorticoid receptor-like (DNA-binding domain)"/>
    <property type="match status" value="1"/>
</dbReference>
<dbReference type="InParanoid" id="A0A2U3N1P8"/>
<dbReference type="SMART" id="SM00382">
    <property type="entry name" value="AAA"/>
    <property type="match status" value="1"/>
</dbReference>
<comment type="subunit">
    <text evidence="6">Component of the ClpX-ClpP complex. Forms a hexameric ring that, in the presence of ATP, binds to fourteen ClpP subunits assembled into a disk-like structure with a central cavity, resembling the structure of eukaryotic proteasomes.</text>
</comment>
<keyword evidence="5 6" id="KW-0143">Chaperone</keyword>
<dbReference type="GO" id="GO:0051301">
    <property type="term" value="P:cell division"/>
    <property type="evidence" value="ECO:0007669"/>
    <property type="project" value="TreeGrafter"/>
</dbReference>
<dbReference type="SMART" id="SM01086">
    <property type="entry name" value="ClpB_D2-small"/>
    <property type="match status" value="1"/>
</dbReference>
<dbReference type="SUPFAM" id="SSF52540">
    <property type="entry name" value="P-loop containing nucleoside triphosphate hydrolases"/>
    <property type="match status" value="1"/>
</dbReference>
<organism evidence="9 10">
    <name type="scientific">Acinetobacter stercoris</name>
    <dbReference type="NCBI Taxonomy" id="2126983"/>
    <lineage>
        <taxon>Bacteria</taxon>
        <taxon>Pseudomonadati</taxon>
        <taxon>Pseudomonadota</taxon>
        <taxon>Gammaproteobacteria</taxon>
        <taxon>Moraxellales</taxon>
        <taxon>Moraxellaceae</taxon>
        <taxon>Acinetobacter</taxon>
    </lineage>
</organism>
<feature type="binding site" evidence="6 7">
    <location>
        <position position="36"/>
    </location>
    <ligand>
        <name>Zn(2+)</name>
        <dbReference type="ChEBI" id="CHEBI:29105"/>
    </ligand>
</feature>
<dbReference type="PANTHER" id="PTHR48102:SF7">
    <property type="entry name" value="ATP-DEPENDENT CLP PROTEASE ATP-BINDING SUBUNIT CLPX-LIKE, MITOCHONDRIAL"/>
    <property type="match status" value="1"/>
</dbReference>
<evidence type="ECO:0000313" key="9">
    <source>
        <dbReference type="EMBL" id="SPL71564.1"/>
    </source>
</evidence>
<gene>
    <name evidence="6 9" type="primary">clpX</name>
    <name evidence="9" type="ORF">KPC_2742</name>
</gene>
<dbReference type="FunFam" id="1.10.8.60:FF:000002">
    <property type="entry name" value="ATP-dependent Clp protease ATP-binding subunit ClpX"/>
    <property type="match status" value="1"/>
</dbReference>
<protein>
    <recommendedName>
        <fullName evidence="6">ATP-dependent Clp protease ATP-binding subunit ClpX</fullName>
    </recommendedName>
</protein>
<dbReference type="InterPro" id="IPR003959">
    <property type="entry name" value="ATPase_AAA_core"/>
</dbReference>
<keyword evidence="10" id="KW-1185">Reference proteome</keyword>
<feature type="binding site" evidence="6 7">
    <location>
        <position position="14"/>
    </location>
    <ligand>
        <name>Zn(2+)</name>
        <dbReference type="ChEBI" id="CHEBI:29105"/>
    </ligand>
</feature>
<dbReference type="GO" id="GO:0046983">
    <property type="term" value="F:protein dimerization activity"/>
    <property type="evidence" value="ECO:0007669"/>
    <property type="project" value="UniProtKB-UniRule"/>
</dbReference>
<keyword evidence="2 6" id="KW-0547">Nucleotide-binding</keyword>
<dbReference type="InterPro" id="IPR050052">
    <property type="entry name" value="ATP-dep_Clp_protease_ClpX"/>
</dbReference>
<dbReference type="HAMAP" id="MF_00175">
    <property type="entry name" value="ClpX"/>
    <property type="match status" value="1"/>
</dbReference>
<comment type="function">
    <text evidence="6">ATP-dependent specificity component of the Clp protease. It directs the protease to specific substrates. Can perform chaperone functions in the absence of ClpP.</text>
</comment>
<dbReference type="GO" id="GO:0008233">
    <property type="term" value="F:peptidase activity"/>
    <property type="evidence" value="ECO:0007669"/>
    <property type="project" value="UniProtKB-KW"/>
</dbReference>
<dbReference type="OrthoDB" id="9804062at2"/>
<proteinExistence type="inferred from homology"/>
<keyword evidence="9" id="KW-0645">Protease</keyword>
<reference evidence="10" key="1">
    <citation type="submission" date="2018-03" db="EMBL/GenBank/DDBJ databases">
        <authorList>
            <person name="Blom J."/>
        </authorList>
    </citation>
    <scope>NUCLEOTIDE SEQUENCE [LARGE SCALE GENOMIC DNA]</scope>
    <source>
        <strain evidence="10">KPC-SM-21</strain>
    </source>
</reference>
<evidence type="ECO:0000259" key="8">
    <source>
        <dbReference type="PROSITE" id="PS51902"/>
    </source>
</evidence>
<dbReference type="GO" id="GO:0140662">
    <property type="term" value="F:ATP-dependent protein folding chaperone"/>
    <property type="evidence" value="ECO:0007669"/>
    <property type="project" value="InterPro"/>
</dbReference>
<dbReference type="Pfam" id="PF10431">
    <property type="entry name" value="ClpB_D2-small"/>
    <property type="match status" value="1"/>
</dbReference>
<name>A0A2U3N1P8_9GAMM</name>
<keyword evidence="9" id="KW-0378">Hydrolase</keyword>
<keyword evidence="4 6" id="KW-0067">ATP-binding</keyword>